<evidence type="ECO:0000256" key="4">
    <source>
        <dbReference type="ARBA" id="ARBA00022857"/>
    </source>
</evidence>
<evidence type="ECO:0000256" key="2">
    <source>
        <dbReference type="ARBA" id="ARBA00012962"/>
    </source>
</evidence>
<evidence type="ECO:0000259" key="11">
    <source>
        <dbReference type="Pfam" id="PF18317"/>
    </source>
</evidence>
<dbReference type="InterPro" id="IPR022893">
    <property type="entry name" value="Shikimate_DH_fam"/>
</dbReference>
<dbReference type="GO" id="GO:0009073">
    <property type="term" value="P:aromatic amino acid family biosynthetic process"/>
    <property type="evidence" value="ECO:0007669"/>
    <property type="project" value="UniProtKB-KW"/>
</dbReference>
<evidence type="ECO:0000313" key="12">
    <source>
        <dbReference type="EMBL" id="RUQ88690.1"/>
    </source>
</evidence>
<evidence type="ECO:0000259" key="9">
    <source>
        <dbReference type="Pfam" id="PF01488"/>
    </source>
</evidence>
<evidence type="ECO:0000259" key="10">
    <source>
        <dbReference type="Pfam" id="PF08501"/>
    </source>
</evidence>
<dbReference type="InterPro" id="IPR046346">
    <property type="entry name" value="Aminoacid_DH-like_N_sf"/>
</dbReference>
<feature type="binding site" evidence="8">
    <location>
        <position position="210"/>
    </location>
    <ligand>
        <name>NADP(+)</name>
        <dbReference type="ChEBI" id="CHEBI:58349"/>
    </ligand>
</feature>
<dbReference type="EMBL" id="RZGR01000011">
    <property type="protein sequence ID" value="RUQ88690.1"/>
    <property type="molecule type" value="Genomic_DNA"/>
</dbReference>
<evidence type="ECO:0000256" key="7">
    <source>
        <dbReference type="ARBA" id="ARBA00049442"/>
    </source>
</evidence>
<dbReference type="SUPFAM" id="SSF53223">
    <property type="entry name" value="Aminoacid dehydrogenase-like, N-terminal domain"/>
    <property type="match status" value="1"/>
</dbReference>
<dbReference type="OrthoDB" id="9776868at2"/>
<gene>
    <name evidence="8" type="primary">aroE</name>
    <name evidence="12" type="ORF">EKM59_05110</name>
</gene>
<comment type="catalytic activity">
    <reaction evidence="7 8">
        <text>shikimate + NADP(+) = 3-dehydroshikimate + NADPH + H(+)</text>
        <dbReference type="Rhea" id="RHEA:17737"/>
        <dbReference type="ChEBI" id="CHEBI:15378"/>
        <dbReference type="ChEBI" id="CHEBI:16630"/>
        <dbReference type="ChEBI" id="CHEBI:36208"/>
        <dbReference type="ChEBI" id="CHEBI:57783"/>
        <dbReference type="ChEBI" id="CHEBI:58349"/>
        <dbReference type="EC" id="1.1.1.25"/>
    </reaction>
</comment>
<feature type="domain" description="Shikimate dehydrogenase substrate binding N-terminal" evidence="10">
    <location>
        <begin position="8"/>
        <end position="90"/>
    </location>
</feature>
<evidence type="ECO:0000313" key="13">
    <source>
        <dbReference type="Proteomes" id="UP000288012"/>
    </source>
</evidence>
<feature type="domain" description="Quinate/shikimate 5-dehydrogenase/glutamyl-tRNA reductase" evidence="9">
    <location>
        <begin position="115"/>
        <end position="188"/>
    </location>
</feature>
<evidence type="ECO:0000256" key="8">
    <source>
        <dbReference type="HAMAP-Rule" id="MF_00222"/>
    </source>
</evidence>
<keyword evidence="6 8" id="KW-0057">Aromatic amino acid biosynthesis</keyword>
<dbReference type="CDD" id="cd01065">
    <property type="entry name" value="NAD_bind_Shikimate_DH"/>
    <property type="match status" value="1"/>
</dbReference>
<dbReference type="GO" id="GO:0019632">
    <property type="term" value="P:shikimate metabolic process"/>
    <property type="evidence" value="ECO:0007669"/>
    <property type="project" value="InterPro"/>
</dbReference>
<comment type="pathway">
    <text evidence="1 8">Metabolic intermediate biosynthesis; chorismate biosynthesis; chorismate from D-erythrose 4-phosphate and phosphoenolpyruvate: step 4/7.</text>
</comment>
<keyword evidence="4 8" id="KW-0521">NADP</keyword>
<dbReference type="GO" id="GO:0005829">
    <property type="term" value="C:cytosol"/>
    <property type="evidence" value="ECO:0007669"/>
    <property type="project" value="TreeGrafter"/>
</dbReference>
<feature type="binding site" evidence="8">
    <location>
        <position position="241"/>
    </location>
    <ligand>
        <name>shikimate</name>
        <dbReference type="ChEBI" id="CHEBI:36208"/>
    </ligand>
</feature>
<accession>A0A433JJW6</accession>
<feature type="binding site" evidence="8">
    <location>
        <position position="234"/>
    </location>
    <ligand>
        <name>NADP(+)</name>
        <dbReference type="ChEBI" id="CHEBI:58349"/>
    </ligand>
</feature>
<dbReference type="AlphaFoldDB" id="A0A433JJW6"/>
<dbReference type="EC" id="1.1.1.25" evidence="2 8"/>
<dbReference type="NCBIfam" id="NF001310">
    <property type="entry name" value="PRK00258.1-2"/>
    <property type="match status" value="1"/>
</dbReference>
<dbReference type="FunFam" id="3.40.50.10860:FF:000006">
    <property type="entry name" value="Shikimate dehydrogenase (NADP(+))"/>
    <property type="match status" value="1"/>
</dbReference>
<feature type="binding site" evidence="8">
    <location>
        <position position="212"/>
    </location>
    <ligand>
        <name>shikimate</name>
        <dbReference type="ChEBI" id="CHEBI:36208"/>
    </ligand>
</feature>
<dbReference type="SUPFAM" id="SSF51735">
    <property type="entry name" value="NAD(P)-binding Rossmann-fold domains"/>
    <property type="match status" value="1"/>
</dbReference>
<comment type="caution">
    <text evidence="8">Lacks conserved residue(s) required for the propagation of feature annotation.</text>
</comment>
<dbReference type="Pfam" id="PF18317">
    <property type="entry name" value="SDH_C"/>
    <property type="match status" value="1"/>
</dbReference>
<feature type="domain" description="SDH C-terminal" evidence="11">
    <location>
        <begin position="234"/>
        <end position="264"/>
    </location>
</feature>
<evidence type="ECO:0000256" key="1">
    <source>
        <dbReference type="ARBA" id="ARBA00004871"/>
    </source>
</evidence>
<dbReference type="UniPathway" id="UPA00053">
    <property type="reaction ID" value="UER00087"/>
</dbReference>
<protein>
    <recommendedName>
        <fullName evidence="2 8">Shikimate dehydrogenase (NADP(+))</fullName>
        <shortName evidence="8">SDH</shortName>
        <ecNumber evidence="2 8">1.1.1.25</ecNumber>
    </recommendedName>
</protein>
<evidence type="ECO:0000256" key="3">
    <source>
        <dbReference type="ARBA" id="ARBA00022605"/>
    </source>
</evidence>
<evidence type="ECO:0000256" key="6">
    <source>
        <dbReference type="ARBA" id="ARBA00023141"/>
    </source>
</evidence>
<dbReference type="Gene3D" id="3.40.50.720">
    <property type="entry name" value="NAD(P)-binding Rossmann-like Domain"/>
    <property type="match status" value="1"/>
</dbReference>
<organism evidence="12 13">
    <name type="scientific">Legionella septentrionalis</name>
    <dbReference type="NCBI Taxonomy" id="2498109"/>
    <lineage>
        <taxon>Bacteria</taxon>
        <taxon>Pseudomonadati</taxon>
        <taxon>Pseudomonadota</taxon>
        <taxon>Gammaproteobacteria</taxon>
        <taxon>Legionellales</taxon>
        <taxon>Legionellaceae</taxon>
        <taxon>Legionella</taxon>
    </lineage>
</organism>
<evidence type="ECO:0000256" key="5">
    <source>
        <dbReference type="ARBA" id="ARBA00023002"/>
    </source>
</evidence>
<dbReference type="Pfam" id="PF08501">
    <property type="entry name" value="Shikimate_dh_N"/>
    <property type="match status" value="1"/>
</dbReference>
<comment type="subunit">
    <text evidence="8">Homodimer.</text>
</comment>
<dbReference type="GO" id="GO:0004764">
    <property type="term" value="F:shikimate 3-dehydrogenase (NADP+) activity"/>
    <property type="evidence" value="ECO:0007669"/>
    <property type="project" value="UniProtKB-UniRule"/>
</dbReference>
<dbReference type="GO" id="GO:0009423">
    <property type="term" value="P:chorismate biosynthetic process"/>
    <property type="evidence" value="ECO:0007669"/>
    <property type="project" value="UniProtKB-UniRule"/>
</dbReference>
<dbReference type="InterPro" id="IPR036291">
    <property type="entry name" value="NAD(P)-bd_dom_sf"/>
</dbReference>
<feature type="binding site" evidence="8">
    <location>
        <begin position="16"/>
        <end position="18"/>
    </location>
    <ligand>
        <name>shikimate</name>
        <dbReference type="ChEBI" id="CHEBI:36208"/>
    </ligand>
</feature>
<dbReference type="NCBIfam" id="TIGR00507">
    <property type="entry name" value="aroE"/>
    <property type="match status" value="1"/>
</dbReference>
<dbReference type="InterPro" id="IPR011342">
    <property type="entry name" value="Shikimate_DH"/>
</dbReference>
<dbReference type="Proteomes" id="UP000288012">
    <property type="component" value="Unassembled WGS sequence"/>
</dbReference>
<dbReference type="Gene3D" id="3.40.50.10860">
    <property type="entry name" value="Leucine Dehydrogenase, chain A, domain 1"/>
    <property type="match status" value="1"/>
</dbReference>
<keyword evidence="3 8" id="KW-0028">Amino-acid biosynthesis</keyword>
<dbReference type="PANTHER" id="PTHR21089">
    <property type="entry name" value="SHIKIMATE DEHYDROGENASE"/>
    <property type="match status" value="1"/>
</dbReference>
<dbReference type="Pfam" id="PF01488">
    <property type="entry name" value="Shikimate_DH"/>
    <property type="match status" value="1"/>
</dbReference>
<dbReference type="GO" id="GO:0008652">
    <property type="term" value="P:amino acid biosynthetic process"/>
    <property type="evidence" value="ECO:0007669"/>
    <property type="project" value="UniProtKB-KW"/>
</dbReference>
<dbReference type="InterPro" id="IPR013708">
    <property type="entry name" value="Shikimate_DH-bd_N"/>
</dbReference>
<dbReference type="InterPro" id="IPR041121">
    <property type="entry name" value="SDH_C"/>
</dbReference>
<reference evidence="12 13" key="1">
    <citation type="submission" date="2018-12" db="EMBL/GenBank/DDBJ databases">
        <title>Legionella sp,whole genome shotgun sequence.</title>
        <authorList>
            <person name="Wu H."/>
        </authorList>
    </citation>
    <scope>NUCLEOTIDE SEQUENCE [LARGE SCALE GENOMIC DNA]</scope>
    <source>
        <strain evidence="13">km714</strain>
    </source>
</reference>
<keyword evidence="5 8" id="KW-0560">Oxidoreductase</keyword>
<feature type="binding site" evidence="8">
    <location>
        <begin position="150"/>
        <end position="155"/>
    </location>
    <ligand>
        <name>NADP(+)</name>
        <dbReference type="ChEBI" id="CHEBI:58349"/>
    </ligand>
</feature>
<feature type="binding site" evidence="8">
    <location>
        <position position="63"/>
    </location>
    <ligand>
        <name>shikimate</name>
        <dbReference type="ChEBI" id="CHEBI:36208"/>
    </ligand>
</feature>
<comment type="function">
    <text evidence="8">Involved in the biosynthesis of the chorismate, which leads to the biosynthesis of aromatic amino acids. Catalyzes the reversible NADPH linked reduction of 3-dehydroshikimate (DHSA) to yield shikimate (SA).</text>
</comment>
<dbReference type="HAMAP" id="MF_00222">
    <property type="entry name" value="Shikimate_DH_AroE"/>
    <property type="match status" value="1"/>
</dbReference>
<dbReference type="PANTHER" id="PTHR21089:SF1">
    <property type="entry name" value="BIFUNCTIONAL 3-DEHYDROQUINATE DEHYDRATASE_SHIKIMATE DEHYDROGENASE, CHLOROPLASTIC"/>
    <property type="match status" value="1"/>
</dbReference>
<proteinExistence type="inferred from homology"/>
<dbReference type="GO" id="GO:0050661">
    <property type="term" value="F:NADP binding"/>
    <property type="evidence" value="ECO:0007669"/>
    <property type="project" value="InterPro"/>
</dbReference>
<dbReference type="InterPro" id="IPR006151">
    <property type="entry name" value="Shikm_DH/Glu-tRNA_Rdtase"/>
</dbReference>
<feature type="binding site" evidence="8">
    <location>
        <position position="103"/>
    </location>
    <ligand>
        <name>shikimate</name>
        <dbReference type="ChEBI" id="CHEBI:36208"/>
    </ligand>
</feature>
<feature type="binding site" evidence="8">
    <location>
        <begin position="126"/>
        <end position="130"/>
    </location>
    <ligand>
        <name>NADP(+)</name>
        <dbReference type="ChEBI" id="CHEBI:58349"/>
    </ligand>
</feature>
<sequence>MQKKCYAVMGNPVEHSLSPFIHQAFARQVKIELIYEKININLPDFAAQVRDFFRAGGNGLNITLPCKQQAFTLAHIATQRCQTAKAANTLWMQNGALHADNTDGIGLIRDLQRHMDVENKKILLLGAGGAARGIIGNLLAANPARFVIANRTFAKAEMLSLEFPLLKPLHFNELDEGFDLIINSTAASLEGSNIALPPVVFSTKPLCYDLAYQAHGQTPFVMWAVAQQCEGRDGLGMLVEQAAEAFYIWHGVKPATKTVLEELRSRQVQRLQ</sequence>
<dbReference type="RefSeq" id="WP_126953410.1">
    <property type="nucleotide sequence ID" value="NZ_RZGR01000011.1"/>
</dbReference>
<comment type="caution">
    <text evidence="12">The sequence shown here is derived from an EMBL/GenBank/DDBJ whole genome shotgun (WGS) entry which is preliminary data.</text>
</comment>
<comment type="similarity">
    <text evidence="8">Belongs to the shikimate dehydrogenase family.</text>
</comment>
<keyword evidence="13" id="KW-1185">Reference proteome</keyword>
<feature type="active site" description="Proton acceptor" evidence="8">
    <location>
        <position position="67"/>
    </location>
</feature>
<feature type="binding site" evidence="8">
    <location>
        <position position="88"/>
    </location>
    <ligand>
        <name>shikimate</name>
        <dbReference type="ChEBI" id="CHEBI:36208"/>
    </ligand>
</feature>
<name>A0A433JJW6_9GAMM</name>